<protein>
    <submittedName>
        <fullName evidence="2">Uncharacterized protein</fullName>
    </submittedName>
</protein>
<dbReference type="OrthoDB" id="21617at2759"/>
<evidence type="ECO:0000256" key="1">
    <source>
        <dbReference type="SAM" id="MobiDB-lite"/>
    </source>
</evidence>
<dbReference type="Proteomes" id="UP000008064">
    <property type="component" value="Unassembled WGS sequence"/>
</dbReference>
<name>F8NPJ3_SERL9</name>
<accession>F8NPJ3</accession>
<dbReference type="AlphaFoldDB" id="F8NPJ3"/>
<proteinExistence type="predicted"/>
<dbReference type="RefSeq" id="XP_007315294.1">
    <property type="nucleotide sequence ID" value="XM_007315232.1"/>
</dbReference>
<dbReference type="GeneID" id="18818047"/>
<organism>
    <name type="scientific">Serpula lacrymans var. lacrymans (strain S7.9)</name>
    <name type="common">Dry rot fungus</name>
    <dbReference type="NCBI Taxonomy" id="578457"/>
    <lineage>
        <taxon>Eukaryota</taxon>
        <taxon>Fungi</taxon>
        <taxon>Dikarya</taxon>
        <taxon>Basidiomycota</taxon>
        <taxon>Agaricomycotina</taxon>
        <taxon>Agaricomycetes</taxon>
        <taxon>Agaricomycetidae</taxon>
        <taxon>Boletales</taxon>
        <taxon>Coniophorineae</taxon>
        <taxon>Serpulaceae</taxon>
        <taxon>Serpula</taxon>
    </lineage>
</organism>
<sequence>MNLGTNQQTALERQGLPTMLVTDSESDREKQQRVVQVLESTYRGRRRFIYVGYFRKGSRVAMSSPRIRSSVAVF</sequence>
<feature type="compositionally biased region" description="Polar residues" evidence="1">
    <location>
        <begin position="1"/>
        <end position="11"/>
    </location>
</feature>
<feature type="region of interest" description="Disordered" evidence="1">
    <location>
        <begin position="1"/>
        <end position="27"/>
    </location>
</feature>
<evidence type="ECO:0000313" key="2">
    <source>
        <dbReference type="EMBL" id="EGO27203.1"/>
    </source>
</evidence>
<dbReference type="EMBL" id="GL945431">
    <property type="protein sequence ID" value="EGO27203.1"/>
    <property type="molecule type" value="Genomic_DNA"/>
</dbReference>
<gene>
    <name evidence="2" type="ORF">SERLADRAFT_460200</name>
</gene>
<dbReference type="HOGENOM" id="CLU_2689327_0_0_1"/>
<dbReference type="KEGG" id="sla:SERLADRAFT_460200"/>
<reference evidence="2" key="1">
    <citation type="submission" date="2011-04" db="EMBL/GenBank/DDBJ databases">
        <title>Evolution of plant cell wall degrading machinery underlies the functional diversity of forest fungi.</title>
        <authorList>
            <consortium name="US DOE Joint Genome Institute (JGI-PGF)"/>
            <person name="Eastwood D.C."/>
            <person name="Floudas D."/>
            <person name="Binder M."/>
            <person name="Majcherczyk A."/>
            <person name="Schneider P."/>
            <person name="Aerts A."/>
            <person name="Asiegbu F.O."/>
            <person name="Baker S.E."/>
            <person name="Barry K."/>
            <person name="Bendiksby M."/>
            <person name="Blumentritt M."/>
            <person name="Coutinho P.M."/>
            <person name="Cullen D."/>
            <person name="Cullen D."/>
            <person name="Gathman A."/>
            <person name="Goodell B."/>
            <person name="Henrissat B."/>
            <person name="Ihrmark K."/>
            <person name="Kauserud H."/>
            <person name="Kohler A."/>
            <person name="LaButti K."/>
            <person name="Lapidus A."/>
            <person name="Lavin J.L."/>
            <person name="Lee Y.-H."/>
            <person name="Lindquist E."/>
            <person name="Lilly W."/>
            <person name="Lucas S."/>
            <person name="Morin E."/>
            <person name="Murat C."/>
            <person name="Oguiza J.A."/>
            <person name="Park J."/>
            <person name="Pisabarro A.G."/>
            <person name="Riley R."/>
            <person name="Rosling A."/>
            <person name="Salamov A."/>
            <person name="Schmidt O."/>
            <person name="Schmutz J."/>
            <person name="Skrede I."/>
            <person name="Stenlid J."/>
            <person name="Wiebenga A."/>
            <person name="Xie X."/>
            <person name="Kues U."/>
            <person name="Hibbett D.S."/>
            <person name="Hoffmeister D."/>
            <person name="Hogberg N."/>
            <person name="Martin F."/>
            <person name="Grigoriev I.V."/>
            <person name="Watkinson S.C."/>
        </authorList>
    </citation>
    <scope>NUCLEOTIDE SEQUENCE</scope>
    <source>
        <strain evidence="2">S7.9</strain>
    </source>
</reference>